<keyword evidence="6" id="KW-0864">Zinc transport</keyword>
<gene>
    <name evidence="12" type="ORF">NBZ79_00690</name>
</gene>
<keyword evidence="4" id="KW-0862">Zinc</keyword>
<organism evidence="12 13">
    <name type="scientific">Sneathiella marina</name>
    <dbReference type="NCBI Taxonomy" id="2950108"/>
    <lineage>
        <taxon>Bacteria</taxon>
        <taxon>Pseudomonadati</taxon>
        <taxon>Pseudomonadota</taxon>
        <taxon>Alphaproteobacteria</taxon>
        <taxon>Sneathiellales</taxon>
        <taxon>Sneathiellaceae</taxon>
        <taxon>Sneathiella</taxon>
    </lineage>
</organism>
<dbReference type="PANTHER" id="PTHR42734">
    <property type="entry name" value="METAL TRANSPORT SYSTEM ATP-BINDING PROTEIN TM_0124-RELATED"/>
    <property type="match status" value="1"/>
</dbReference>
<evidence type="ECO:0000256" key="8">
    <source>
        <dbReference type="ARBA" id="ARBA00023065"/>
    </source>
</evidence>
<reference evidence="12" key="1">
    <citation type="submission" date="2022-06" db="EMBL/GenBank/DDBJ databases">
        <title>Sneathiella actinostolidae sp. nov., isolated from a sea anemonein the Western Pacific Ocean.</title>
        <authorList>
            <person name="Wei M.J."/>
        </authorList>
    </citation>
    <scope>NUCLEOTIDE SEQUENCE</scope>
    <source>
        <strain evidence="12">PHK-P5</strain>
    </source>
</reference>
<evidence type="ECO:0000256" key="5">
    <source>
        <dbReference type="ARBA" id="ARBA00022840"/>
    </source>
</evidence>
<proteinExistence type="predicted"/>
<keyword evidence="1" id="KW-0813">Transport</keyword>
<keyword evidence="5 12" id="KW-0067">ATP-binding</keyword>
<dbReference type="PANTHER" id="PTHR42734:SF9">
    <property type="entry name" value="ZINC IMPORT ATP-BINDING PROTEIN ZNUC"/>
    <property type="match status" value="1"/>
</dbReference>
<evidence type="ECO:0000256" key="10">
    <source>
        <dbReference type="SAM" id="MobiDB-lite"/>
    </source>
</evidence>
<feature type="domain" description="ABC transporter" evidence="11">
    <location>
        <begin position="5"/>
        <end position="221"/>
    </location>
</feature>
<dbReference type="Pfam" id="PF00005">
    <property type="entry name" value="ABC_tran"/>
    <property type="match status" value="1"/>
</dbReference>
<dbReference type="EMBL" id="CP098747">
    <property type="protein sequence ID" value="USG61492.1"/>
    <property type="molecule type" value="Genomic_DNA"/>
</dbReference>
<evidence type="ECO:0000256" key="1">
    <source>
        <dbReference type="ARBA" id="ARBA00022448"/>
    </source>
</evidence>
<keyword evidence="13" id="KW-1185">Reference proteome</keyword>
<evidence type="ECO:0000259" key="11">
    <source>
        <dbReference type="PROSITE" id="PS50893"/>
    </source>
</evidence>
<evidence type="ECO:0000256" key="2">
    <source>
        <dbReference type="ARBA" id="ARBA00022475"/>
    </source>
</evidence>
<evidence type="ECO:0000256" key="6">
    <source>
        <dbReference type="ARBA" id="ARBA00022906"/>
    </source>
</evidence>
<accession>A0ABY4W3F4</accession>
<protein>
    <submittedName>
        <fullName evidence="12">Metal ABC transporter ATP-binding protein</fullName>
    </submittedName>
</protein>
<dbReference type="GO" id="GO:0005524">
    <property type="term" value="F:ATP binding"/>
    <property type="evidence" value="ECO:0007669"/>
    <property type="project" value="UniProtKB-KW"/>
</dbReference>
<evidence type="ECO:0000313" key="12">
    <source>
        <dbReference type="EMBL" id="USG61492.1"/>
    </source>
</evidence>
<dbReference type="Gene3D" id="3.40.50.300">
    <property type="entry name" value="P-loop containing nucleotide triphosphate hydrolases"/>
    <property type="match status" value="1"/>
</dbReference>
<dbReference type="PROSITE" id="PS50893">
    <property type="entry name" value="ABC_TRANSPORTER_2"/>
    <property type="match status" value="1"/>
</dbReference>
<dbReference type="InterPro" id="IPR003593">
    <property type="entry name" value="AAA+_ATPase"/>
</dbReference>
<dbReference type="RefSeq" id="WP_251934559.1">
    <property type="nucleotide sequence ID" value="NZ_CP098747.1"/>
</dbReference>
<name>A0ABY4W3F4_9PROT</name>
<evidence type="ECO:0000256" key="3">
    <source>
        <dbReference type="ARBA" id="ARBA00022741"/>
    </source>
</evidence>
<evidence type="ECO:0000313" key="13">
    <source>
        <dbReference type="Proteomes" id="UP001056291"/>
    </source>
</evidence>
<dbReference type="InterPro" id="IPR017871">
    <property type="entry name" value="ABC_transporter-like_CS"/>
</dbReference>
<evidence type="ECO:0000256" key="9">
    <source>
        <dbReference type="ARBA" id="ARBA00023136"/>
    </source>
</evidence>
<feature type="region of interest" description="Disordered" evidence="10">
    <location>
        <begin position="232"/>
        <end position="257"/>
    </location>
</feature>
<dbReference type="SUPFAM" id="SSF52540">
    <property type="entry name" value="P-loop containing nucleoside triphosphate hydrolases"/>
    <property type="match status" value="1"/>
</dbReference>
<dbReference type="Proteomes" id="UP001056291">
    <property type="component" value="Chromosome"/>
</dbReference>
<dbReference type="InterPro" id="IPR003439">
    <property type="entry name" value="ABC_transporter-like_ATP-bd"/>
</dbReference>
<keyword evidence="9" id="KW-0472">Membrane</keyword>
<dbReference type="InterPro" id="IPR050153">
    <property type="entry name" value="Metal_Ion_Import_ABC"/>
</dbReference>
<keyword evidence="8" id="KW-0406">Ion transport</keyword>
<dbReference type="PROSITE" id="PS00211">
    <property type="entry name" value="ABC_TRANSPORTER_1"/>
    <property type="match status" value="1"/>
</dbReference>
<evidence type="ECO:0000256" key="7">
    <source>
        <dbReference type="ARBA" id="ARBA00022967"/>
    </source>
</evidence>
<evidence type="ECO:0000256" key="4">
    <source>
        <dbReference type="ARBA" id="ARBA00022833"/>
    </source>
</evidence>
<dbReference type="SMART" id="SM00382">
    <property type="entry name" value="AAA"/>
    <property type="match status" value="1"/>
</dbReference>
<dbReference type="InterPro" id="IPR027417">
    <property type="entry name" value="P-loop_NTPase"/>
</dbReference>
<sequence length="257" mass="28961">MTALLSAENLFVIRDGDEILSDVSLSLDDRGFVTIIGPNGAGKSMLLKCIMGFYKPDRGQVVRKKGLRVGYVPQRLVADHTIPVRVRRFLSLRKKASKETLEQVAEETGITELLEQPLHVLSGGELQRVLLARALLDDPELLVLDEPAQNLDVTGQLAFYKLLDRIYAERQVSILMVSHDLHLVMSSTKQVVCLYHHVCCSGEPHMVTRDPEFISLFGNDMAKLMAVYNHSHDHDHDHEHSHNHDHNHDHHGVRSHG</sequence>
<keyword evidence="2" id="KW-1003">Cell membrane</keyword>
<keyword evidence="7" id="KW-1278">Translocase</keyword>
<keyword evidence="3" id="KW-0547">Nucleotide-binding</keyword>